<comment type="catalytic activity">
    <reaction evidence="12">
        <text>(2R)-2-phosphoglycerate = phosphoenolpyruvate + H2O</text>
        <dbReference type="Rhea" id="RHEA:10164"/>
        <dbReference type="ChEBI" id="CHEBI:15377"/>
        <dbReference type="ChEBI" id="CHEBI:58289"/>
        <dbReference type="ChEBI" id="CHEBI:58702"/>
        <dbReference type="EC" id="4.2.1.11"/>
    </reaction>
</comment>
<comment type="similarity">
    <text evidence="2 12">Belongs to the enolase family.</text>
</comment>
<feature type="domain" description="Enolase N-terminal" evidence="17">
    <location>
        <begin position="4"/>
        <end position="134"/>
    </location>
</feature>
<evidence type="ECO:0000256" key="12">
    <source>
        <dbReference type="HAMAP-Rule" id="MF_00318"/>
    </source>
</evidence>
<evidence type="ECO:0000256" key="5">
    <source>
        <dbReference type="ARBA" id="ARBA00022490"/>
    </source>
</evidence>
<protein>
    <recommendedName>
        <fullName evidence="4 12">Enolase</fullName>
        <ecNumber evidence="3 12">4.2.1.11</ecNumber>
    </recommendedName>
    <alternativeName>
        <fullName evidence="12">2-phospho-D-glycerate hydro-lyase</fullName>
    </alternativeName>
    <alternativeName>
        <fullName evidence="12">2-phosphoglycerate dehydratase</fullName>
    </alternativeName>
</protein>
<feature type="binding site" evidence="12">
    <location>
        <position position="388"/>
    </location>
    <ligand>
        <name>(2R)-2-phosphoglycerate</name>
        <dbReference type="ChEBI" id="CHEBI:58289"/>
    </ligand>
</feature>
<dbReference type="SFLD" id="SFLDF00002">
    <property type="entry name" value="enolase"/>
    <property type="match status" value="1"/>
</dbReference>
<dbReference type="RefSeq" id="WP_073138866.1">
    <property type="nucleotide sequence ID" value="NZ_FQZF01000035.1"/>
</dbReference>
<feature type="binding site" evidence="12">
    <location>
        <position position="366"/>
    </location>
    <ligand>
        <name>(2R)-2-phosphoglycerate</name>
        <dbReference type="ChEBI" id="CHEBI:58289"/>
    </ligand>
</feature>
<dbReference type="Gene3D" id="3.20.20.120">
    <property type="entry name" value="Enolase-like C-terminal domain"/>
    <property type="match status" value="1"/>
</dbReference>
<organism evidence="18 19">
    <name type="scientific">Muricoccus roseus</name>
    <dbReference type="NCBI Taxonomy" id="198092"/>
    <lineage>
        <taxon>Bacteria</taxon>
        <taxon>Pseudomonadati</taxon>
        <taxon>Pseudomonadota</taxon>
        <taxon>Alphaproteobacteria</taxon>
        <taxon>Acetobacterales</taxon>
        <taxon>Roseomonadaceae</taxon>
        <taxon>Muricoccus</taxon>
    </lineage>
</organism>
<dbReference type="Proteomes" id="UP000184387">
    <property type="component" value="Unassembled WGS sequence"/>
</dbReference>
<keyword evidence="5 12" id="KW-0963">Cytoplasm</keyword>
<keyword evidence="8 12" id="KW-0460">Magnesium</keyword>
<feature type="binding site" evidence="14">
    <location>
        <position position="388"/>
    </location>
    <ligand>
        <name>substrate</name>
    </ligand>
</feature>
<evidence type="ECO:0000256" key="1">
    <source>
        <dbReference type="ARBA" id="ARBA00005031"/>
    </source>
</evidence>
<evidence type="ECO:0000259" key="17">
    <source>
        <dbReference type="SMART" id="SM01193"/>
    </source>
</evidence>
<evidence type="ECO:0000256" key="10">
    <source>
        <dbReference type="ARBA" id="ARBA00023239"/>
    </source>
</evidence>
<feature type="binding site" evidence="14">
    <location>
        <position position="164"/>
    </location>
    <ligand>
        <name>substrate</name>
    </ligand>
</feature>
<evidence type="ECO:0000256" key="8">
    <source>
        <dbReference type="ARBA" id="ARBA00022842"/>
    </source>
</evidence>
<gene>
    <name evidence="12" type="primary">eno</name>
    <name evidence="18" type="ORF">SAMN02745194_04382</name>
</gene>
<comment type="subcellular location">
    <subcellularLocation>
        <location evidence="12">Cytoplasm</location>
    </subcellularLocation>
    <subcellularLocation>
        <location evidence="12">Secreted</location>
    </subcellularLocation>
    <subcellularLocation>
        <location evidence="12">Cell surface</location>
    </subcellularLocation>
    <text evidence="12">Fractions of enolase are present in both the cytoplasm and on the cell surface.</text>
</comment>
<dbReference type="InterPro" id="IPR020811">
    <property type="entry name" value="Enolase_N"/>
</dbReference>
<evidence type="ECO:0000313" key="18">
    <source>
        <dbReference type="EMBL" id="SHK18510.1"/>
    </source>
</evidence>
<dbReference type="Pfam" id="PF00113">
    <property type="entry name" value="Enolase_C"/>
    <property type="match status" value="1"/>
</dbReference>
<dbReference type="GO" id="GO:0004634">
    <property type="term" value="F:phosphopyruvate hydratase activity"/>
    <property type="evidence" value="ECO:0007669"/>
    <property type="project" value="UniProtKB-UniRule"/>
</dbReference>
<evidence type="ECO:0000256" key="9">
    <source>
        <dbReference type="ARBA" id="ARBA00023152"/>
    </source>
</evidence>
<evidence type="ECO:0000256" key="13">
    <source>
        <dbReference type="PIRSR" id="PIRSR001400-1"/>
    </source>
</evidence>
<feature type="binding site" evidence="14">
    <location>
        <position position="285"/>
    </location>
    <ligand>
        <name>substrate</name>
    </ligand>
</feature>
<evidence type="ECO:0000256" key="7">
    <source>
        <dbReference type="ARBA" id="ARBA00022723"/>
    </source>
</evidence>
<dbReference type="FunFam" id="3.20.20.120:FF:000001">
    <property type="entry name" value="Enolase"/>
    <property type="match status" value="1"/>
</dbReference>
<feature type="binding site" evidence="12">
    <location>
        <position position="163"/>
    </location>
    <ligand>
        <name>(2R)-2-phosphoglycerate</name>
        <dbReference type="ChEBI" id="CHEBI:58289"/>
    </ligand>
</feature>
<keyword evidence="10 12" id="KW-0456">Lyase</keyword>
<dbReference type="PANTHER" id="PTHR11902">
    <property type="entry name" value="ENOLASE"/>
    <property type="match status" value="1"/>
</dbReference>
<keyword evidence="7 12" id="KW-0479">Metal-binding</keyword>
<comment type="cofactor">
    <cofactor evidence="12">
        <name>Mg(2+)</name>
        <dbReference type="ChEBI" id="CHEBI:18420"/>
    </cofactor>
    <text evidence="12">Binds a second Mg(2+) ion via substrate during catalysis.</text>
</comment>
<accession>A0A1M6QEG7</accession>
<dbReference type="PROSITE" id="PS00164">
    <property type="entry name" value="ENOLASE"/>
    <property type="match status" value="1"/>
</dbReference>
<dbReference type="InterPro" id="IPR029017">
    <property type="entry name" value="Enolase-like_N"/>
</dbReference>
<feature type="binding site" evidence="14">
    <location>
        <begin position="364"/>
        <end position="367"/>
    </location>
    <ligand>
        <name>substrate</name>
    </ligand>
</feature>
<evidence type="ECO:0000256" key="14">
    <source>
        <dbReference type="PIRSR" id="PIRSR001400-2"/>
    </source>
</evidence>
<feature type="binding site" evidence="12 15">
    <location>
        <position position="285"/>
    </location>
    <ligand>
        <name>Mg(2+)</name>
        <dbReference type="ChEBI" id="CHEBI:18420"/>
    </ligand>
</feature>
<evidence type="ECO:0000256" key="3">
    <source>
        <dbReference type="ARBA" id="ARBA00012058"/>
    </source>
</evidence>
<keyword evidence="6 12" id="KW-0964">Secreted</keyword>
<feature type="domain" description="Enolase C-terminal TIM barrel" evidence="16">
    <location>
        <begin position="139"/>
        <end position="425"/>
    </location>
</feature>
<dbReference type="GO" id="GO:0000287">
    <property type="term" value="F:magnesium ion binding"/>
    <property type="evidence" value="ECO:0007669"/>
    <property type="project" value="UniProtKB-UniRule"/>
</dbReference>
<evidence type="ECO:0000256" key="4">
    <source>
        <dbReference type="ARBA" id="ARBA00017068"/>
    </source>
</evidence>
<dbReference type="GO" id="GO:0000015">
    <property type="term" value="C:phosphopyruvate hydratase complex"/>
    <property type="evidence" value="ECO:0007669"/>
    <property type="project" value="InterPro"/>
</dbReference>
<dbReference type="InterPro" id="IPR000941">
    <property type="entry name" value="Enolase"/>
</dbReference>
<evidence type="ECO:0000256" key="2">
    <source>
        <dbReference type="ARBA" id="ARBA00009604"/>
    </source>
</evidence>
<dbReference type="InterPro" id="IPR036849">
    <property type="entry name" value="Enolase-like_C_sf"/>
</dbReference>
<dbReference type="STRING" id="198092.SAMN02745194_04382"/>
<dbReference type="CDD" id="cd03313">
    <property type="entry name" value="enolase"/>
    <property type="match status" value="1"/>
</dbReference>
<feature type="active site" description="Proton donor" evidence="12 13">
    <location>
        <position position="205"/>
    </location>
</feature>
<dbReference type="EC" id="4.2.1.11" evidence="3 12"/>
<dbReference type="EMBL" id="FQZF01000035">
    <property type="protein sequence ID" value="SHK18510.1"/>
    <property type="molecule type" value="Genomic_DNA"/>
</dbReference>
<dbReference type="SMART" id="SM01192">
    <property type="entry name" value="Enolase_C"/>
    <property type="match status" value="1"/>
</dbReference>
<dbReference type="SFLD" id="SFLDG00178">
    <property type="entry name" value="enolase"/>
    <property type="match status" value="1"/>
</dbReference>
<evidence type="ECO:0000256" key="11">
    <source>
        <dbReference type="ARBA" id="ARBA00045763"/>
    </source>
</evidence>
<sequence>MSAIADIIAREVLDSRGNPTVEVEVVLDSGAIGRAIVPSGASTGAHEAVELRDGDKSRYGGKGVRKAVANVEGEIFDALSGLDATEQVKIDETMIELDGTPNKGRLGANAILAVSLANAKAAAEHYGLPLYRYVGGTFARTLPVPMMNIINGGQHADNPIDIQEFMIMPVAAGTMSDAVRIGSEVFQALKKKLHDAGHATNVGDEGGFAPNLKSAEEALDFIAAACEAAGHRVGEDIMFALDCASTEFFKDGTYDMEGEGKKLDAAGMVDYLAALCAKYPIVSIEDGMSEDDWAGWTLLTERLGSKVNLVGDDLFVTNPERLRQGIEKGVGNAILVKVNQIGTLTETLEAVETAHRAGYKAVMSHRSGESEDATIADLAVATNCGQIKTGSLSRSDRLAKYNQLIRIEQNLGPAARYAGRTVLPRGR</sequence>
<dbReference type="PRINTS" id="PR00148">
    <property type="entry name" value="ENOLASE"/>
</dbReference>
<dbReference type="FunFam" id="3.30.390.10:FF:000001">
    <property type="entry name" value="Enolase"/>
    <property type="match status" value="1"/>
</dbReference>
<dbReference type="GO" id="GO:0005576">
    <property type="term" value="C:extracellular region"/>
    <property type="evidence" value="ECO:0007669"/>
    <property type="project" value="UniProtKB-SubCell"/>
</dbReference>
<keyword evidence="19" id="KW-1185">Reference proteome</keyword>
<keyword evidence="9 12" id="KW-0324">Glycolysis</keyword>
<dbReference type="SUPFAM" id="SSF54826">
    <property type="entry name" value="Enolase N-terminal domain-like"/>
    <property type="match status" value="1"/>
</dbReference>
<comment type="pathway">
    <text evidence="1 12">Carbohydrate degradation; glycolysis; pyruvate from D-glyceraldehyde 3-phosphate: step 4/5.</text>
</comment>
<feature type="active site" description="Proton acceptor" evidence="12 13">
    <location>
        <position position="337"/>
    </location>
</feature>
<evidence type="ECO:0000313" key="19">
    <source>
        <dbReference type="Proteomes" id="UP000184387"/>
    </source>
</evidence>
<feature type="binding site" evidence="14">
    <location>
        <position position="312"/>
    </location>
    <ligand>
        <name>substrate</name>
    </ligand>
</feature>
<dbReference type="InterPro" id="IPR020809">
    <property type="entry name" value="Enolase_CS"/>
</dbReference>
<comment type="cofactor">
    <cofactor evidence="15">
        <name>Mg(2+)</name>
        <dbReference type="ChEBI" id="CHEBI:18420"/>
    </cofactor>
    <text evidence="15">Mg(2+) is required for catalysis and for stabilizing the dimer.</text>
</comment>
<evidence type="ECO:0000256" key="15">
    <source>
        <dbReference type="PIRSR" id="PIRSR001400-3"/>
    </source>
</evidence>
<dbReference type="Pfam" id="PF03952">
    <property type="entry name" value="Enolase_N"/>
    <property type="match status" value="1"/>
</dbReference>
<dbReference type="SFLD" id="SFLDS00001">
    <property type="entry name" value="Enolase"/>
    <property type="match status" value="1"/>
</dbReference>
<dbReference type="InterPro" id="IPR020810">
    <property type="entry name" value="Enolase_C"/>
</dbReference>
<dbReference type="SMART" id="SM01193">
    <property type="entry name" value="Enolase_N"/>
    <property type="match status" value="1"/>
</dbReference>
<dbReference type="SUPFAM" id="SSF51604">
    <property type="entry name" value="Enolase C-terminal domain-like"/>
    <property type="match status" value="1"/>
</dbReference>
<dbReference type="AlphaFoldDB" id="A0A1M6QEG7"/>
<name>A0A1M6QEG7_9PROT</name>
<dbReference type="NCBIfam" id="TIGR01060">
    <property type="entry name" value="eno"/>
    <property type="match status" value="1"/>
</dbReference>
<evidence type="ECO:0000256" key="6">
    <source>
        <dbReference type="ARBA" id="ARBA00022525"/>
    </source>
</evidence>
<dbReference type="OrthoDB" id="9804716at2"/>
<dbReference type="HAMAP" id="MF_00318">
    <property type="entry name" value="Enolase"/>
    <property type="match status" value="1"/>
</dbReference>
<evidence type="ECO:0000259" key="16">
    <source>
        <dbReference type="SMART" id="SM01192"/>
    </source>
</evidence>
<dbReference type="UniPathway" id="UPA00109">
    <property type="reaction ID" value="UER00187"/>
</dbReference>
<dbReference type="GO" id="GO:0006096">
    <property type="term" value="P:glycolytic process"/>
    <property type="evidence" value="ECO:0007669"/>
    <property type="project" value="UniProtKB-UniRule"/>
</dbReference>
<feature type="binding site" evidence="12">
    <location>
        <position position="337"/>
    </location>
    <ligand>
        <name>(2R)-2-phosphoglycerate</name>
        <dbReference type="ChEBI" id="CHEBI:58289"/>
    </ligand>
</feature>
<dbReference type="Gene3D" id="3.30.390.10">
    <property type="entry name" value="Enolase-like, N-terminal domain"/>
    <property type="match status" value="1"/>
</dbReference>
<comment type="function">
    <text evidence="11 12">Catalyzes the reversible conversion of 2-phosphoglycerate (2-PG) into phosphoenolpyruvate (PEP). It is essential for the degradation of carbohydrates via glycolysis.</text>
</comment>
<feature type="binding site" evidence="12">
    <location>
        <position position="367"/>
    </location>
    <ligand>
        <name>(2R)-2-phosphoglycerate</name>
        <dbReference type="ChEBI" id="CHEBI:58289"/>
    </ligand>
</feature>
<feature type="binding site" evidence="14">
    <location>
        <position position="155"/>
    </location>
    <ligand>
        <name>substrate</name>
    </ligand>
</feature>
<feature type="binding site" evidence="12 15">
    <location>
        <position position="312"/>
    </location>
    <ligand>
        <name>Mg(2+)</name>
        <dbReference type="ChEBI" id="CHEBI:18420"/>
    </ligand>
</feature>
<dbReference type="GO" id="GO:0009986">
    <property type="term" value="C:cell surface"/>
    <property type="evidence" value="ECO:0007669"/>
    <property type="project" value="UniProtKB-SubCell"/>
</dbReference>
<feature type="binding site" evidence="12 15">
    <location>
        <position position="242"/>
    </location>
    <ligand>
        <name>Mg(2+)</name>
        <dbReference type="ChEBI" id="CHEBI:18420"/>
    </ligand>
</feature>
<dbReference type="PIRSF" id="PIRSF001400">
    <property type="entry name" value="Enolase"/>
    <property type="match status" value="1"/>
</dbReference>
<proteinExistence type="inferred from homology"/>
<dbReference type="PANTHER" id="PTHR11902:SF1">
    <property type="entry name" value="ENOLASE"/>
    <property type="match status" value="1"/>
</dbReference>
<reference evidence="18 19" key="1">
    <citation type="submission" date="2016-11" db="EMBL/GenBank/DDBJ databases">
        <authorList>
            <person name="Jaros S."/>
            <person name="Januszkiewicz K."/>
            <person name="Wedrychowicz H."/>
        </authorList>
    </citation>
    <scope>NUCLEOTIDE SEQUENCE [LARGE SCALE GENOMIC DNA]</scope>
    <source>
        <strain evidence="18 19">DSM 14916</strain>
    </source>
</reference>